<keyword evidence="2" id="KW-1185">Reference proteome</keyword>
<dbReference type="RefSeq" id="WP_166250631.1">
    <property type="nucleotide sequence ID" value="NZ_JAAMOW010000001.1"/>
</dbReference>
<accession>A0A6M2BM20</accession>
<protein>
    <recommendedName>
        <fullName evidence="3">Lysine biosynthesis protein LysW</fullName>
    </recommendedName>
</protein>
<proteinExistence type="predicted"/>
<evidence type="ECO:0008006" key="3">
    <source>
        <dbReference type="Google" id="ProtNLM"/>
    </source>
</evidence>
<dbReference type="AlphaFoldDB" id="A0A6M2BM20"/>
<dbReference type="EMBL" id="JAAMOW010000001">
    <property type="protein sequence ID" value="NGY03205.1"/>
    <property type="molecule type" value="Genomic_DNA"/>
</dbReference>
<comment type="caution">
    <text evidence="1">The sequence shown here is derived from an EMBL/GenBank/DDBJ whole genome shotgun (WGS) entry which is preliminary data.</text>
</comment>
<organism evidence="1 2">
    <name type="scientific">Solimonas terrae</name>
    <dbReference type="NCBI Taxonomy" id="1396819"/>
    <lineage>
        <taxon>Bacteria</taxon>
        <taxon>Pseudomonadati</taxon>
        <taxon>Pseudomonadota</taxon>
        <taxon>Gammaproteobacteria</taxon>
        <taxon>Nevskiales</taxon>
        <taxon>Nevskiaceae</taxon>
        <taxon>Solimonas</taxon>
    </lineage>
</organism>
<gene>
    <name evidence="1" type="ORF">G7Y85_00355</name>
</gene>
<reference evidence="1 2" key="1">
    <citation type="journal article" date="2014" name="Int. J. Syst. Evol. Microbiol.">
        <title>Solimonas terrae sp. nov., isolated from soil.</title>
        <authorList>
            <person name="Kim S.J."/>
            <person name="Moon J.Y."/>
            <person name="Weon H.Y."/>
            <person name="Ahn J.H."/>
            <person name="Chen W.M."/>
            <person name="Kwon S.W."/>
        </authorList>
    </citation>
    <scope>NUCLEOTIDE SEQUENCE [LARGE SCALE GENOMIC DNA]</scope>
    <source>
        <strain evidence="1 2">KIS83-12</strain>
    </source>
</reference>
<dbReference type="Gene3D" id="2.20.28.30">
    <property type="entry name" value="RNA polymerase ii, chain L"/>
    <property type="match status" value="1"/>
</dbReference>
<evidence type="ECO:0000313" key="1">
    <source>
        <dbReference type="EMBL" id="NGY03205.1"/>
    </source>
</evidence>
<name>A0A6M2BM20_9GAMM</name>
<dbReference type="Proteomes" id="UP000472676">
    <property type="component" value="Unassembled WGS sequence"/>
</dbReference>
<sequence>MPLTRPSEVLSCPACNADIVLSAGARHDGAAVRCPQCGFEAVLQRERIGHDGRVRWGLIEAGDDDEP</sequence>
<evidence type="ECO:0000313" key="2">
    <source>
        <dbReference type="Proteomes" id="UP000472676"/>
    </source>
</evidence>